<feature type="transmembrane region" description="Helical" evidence="9">
    <location>
        <begin position="294"/>
        <end position="313"/>
    </location>
</feature>
<feature type="transmembrane region" description="Helical" evidence="9">
    <location>
        <begin position="107"/>
        <end position="126"/>
    </location>
</feature>
<evidence type="ECO:0000256" key="9">
    <source>
        <dbReference type="SAM" id="Phobius"/>
    </source>
</evidence>
<dbReference type="GO" id="GO:0015648">
    <property type="term" value="F:lipid-linked peptidoglycan transporter activity"/>
    <property type="evidence" value="ECO:0007669"/>
    <property type="project" value="TreeGrafter"/>
</dbReference>
<keyword evidence="6 9" id="KW-1133">Transmembrane helix</keyword>
<dbReference type="GO" id="GO:0034204">
    <property type="term" value="P:lipid translocation"/>
    <property type="evidence" value="ECO:0007669"/>
    <property type="project" value="TreeGrafter"/>
</dbReference>
<gene>
    <name evidence="10" type="primary">mviN</name>
    <name evidence="10" type="ORF">CKALI_12230</name>
</gene>
<feature type="transmembrane region" description="Helical" evidence="9">
    <location>
        <begin position="450"/>
        <end position="470"/>
    </location>
</feature>
<feature type="transmembrane region" description="Helical" evidence="9">
    <location>
        <begin position="476"/>
        <end position="499"/>
    </location>
</feature>
<dbReference type="EMBL" id="CP046452">
    <property type="protein sequence ID" value="QGU03284.1"/>
    <property type="molecule type" value="Genomic_DNA"/>
</dbReference>
<feature type="transmembrane region" description="Helical" evidence="9">
    <location>
        <begin position="380"/>
        <end position="405"/>
    </location>
</feature>
<feature type="transmembrane region" description="Helical" evidence="9">
    <location>
        <begin position="511"/>
        <end position="532"/>
    </location>
</feature>
<dbReference type="AlphaFoldDB" id="A0A6B8VPE8"/>
<feature type="transmembrane region" description="Helical" evidence="9">
    <location>
        <begin position="146"/>
        <end position="170"/>
    </location>
</feature>
<keyword evidence="4" id="KW-0133">Cell shape</keyword>
<evidence type="ECO:0000256" key="1">
    <source>
        <dbReference type="ARBA" id="ARBA00004651"/>
    </source>
</evidence>
<sequence>MDSSKQPQGQRGRFVQPAPPAPSTSPVVPKPRTAPPRDDDRSLLTHRPTEPEQPQQSDSDLVRSTGSMAVATLVSRITGFLRNAMIVWTLGAAISSAFNTANTLPNLITEIVLGAVLTSLVVPVLVRAEKEDPDRGEAFVRRLFTLAAALLVVVTTLSVVSAPLLTVLQLRSDGQVNLSQATAFAVLLLPQIFFYGIFSLFMAVLNTKGIFKPGAWAPVVNNLIALATLCAYWLLPNKLTADQQVSLTDPHVLVLGIGTTLGVVVQALILLPYLRKAGVNLKPLWGIDDRLKQFGGMALAIIVYVAISQAGYIVTTRIASGASEAAPNIYQQAWLLLQMPYGIIGVTLLTAIMPRLSRRAAEGDDAGVVADLTLGTKLTFLALIPVVVFFTAFGTYISIGLFAYLEFSLEAATTLGWTLSFSAFTLLPYALVLLHLRVFYAREEAWTPTFIIAGITVTKVILSYLAPVIATSPERVVVLLAAANGFGFIAGAVIGGFLLRRHLGSLNGRDILRSALWVGGASVAGGAGAWVLDLALKALLAPIWESIGSAGFLIRTALLGIFFLVITIAVLAKSPLEEVQGFADVVKRKLGRGTPQQAAAVSMAVTPTETMPIPAPMSAGLVHPPRLLPGAPVLDGRYRLLASHGESGDEGVSAKFWRAKDLSTGRDVALTFVDTACESAAASAGAASEVTRRTRKLASLGLTSLPTGIRVVAYRSGCLIIADWVEGSALRAVAEANTANRDAAAQAFAPLADAAAAAHTANQPLGLDSIDRVRVSKSGSAVLAFPAVLACNSQDEDRHTLIDAFRLLTDESISGTAAELGATLRGSEPVAPLPAVTETVAEPTKRAGFGAKRYSRTITGLLFGISITLVAIIAMLTAYLMGVLGGFRDDSPVKVEPHVVYNSPTG</sequence>
<dbReference type="GO" id="GO:0005886">
    <property type="term" value="C:plasma membrane"/>
    <property type="evidence" value="ECO:0007669"/>
    <property type="project" value="UniProtKB-SubCell"/>
</dbReference>
<evidence type="ECO:0000256" key="7">
    <source>
        <dbReference type="ARBA" id="ARBA00023136"/>
    </source>
</evidence>
<feature type="transmembrane region" description="Helical" evidence="9">
    <location>
        <begin position="80"/>
        <end position="101"/>
    </location>
</feature>
<keyword evidence="11" id="KW-1185">Reference proteome</keyword>
<feature type="transmembrane region" description="Helical" evidence="9">
    <location>
        <begin position="182"/>
        <end position="203"/>
    </location>
</feature>
<feature type="transmembrane region" description="Helical" evidence="9">
    <location>
        <begin position="861"/>
        <end position="882"/>
    </location>
</feature>
<feature type="transmembrane region" description="Helical" evidence="9">
    <location>
        <begin position="255"/>
        <end position="274"/>
    </location>
</feature>
<feature type="transmembrane region" description="Helical" evidence="9">
    <location>
        <begin position="552"/>
        <end position="572"/>
    </location>
</feature>
<feature type="transmembrane region" description="Helical" evidence="9">
    <location>
        <begin position="417"/>
        <end position="438"/>
    </location>
</feature>
<evidence type="ECO:0000313" key="10">
    <source>
        <dbReference type="EMBL" id="QGU03284.1"/>
    </source>
</evidence>
<dbReference type="InterPro" id="IPR051050">
    <property type="entry name" value="Lipid_II_flippase_MurJ/MviN"/>
</dbReference>
<dbReference type="GO" id="GO:0009252">
    <property type="term" value="P:peptidoglycan biosynthetic process"/>
    <property type="evidence" value="ECO:0007669"/>
    <property type="project" value="UniProtKB-KW"/>
</dbReference>
<name>A0A6B8VPE8_9CORY</name>
<comment type="subcellular location">
    <subcellularLocation>
        <location evidence="1">Cell membrane</location>
        <topology evidence="1">Multi-pass membrane protein</topology>
    </subcellularLocation>
</comment>
<dbReference type="CDD" id="cd13123">
    <property type="entry name" value="MATE_MurJ_like"/>
    <property type="match status" value="1"/>
</dbReference>
<feature type="transmembrane region" description="Helical" evidence="9">
    <location>
        <begin position="333"/>
        <end position="352"/>
    </location>
</feature>
<keyword evidence="2" id="KW-1003">Cell membrane</keyword>
<dbReference type="GO" id="GO:0008360">
    <property type="term" value="P:regulation of cell shape"/>
    <property type="evidence" value="ECO:0007669"/>
    <property type="project" value="UniProtKB-KW"/>
</dbReference>
<evidence type="ECO:0000313" key="11">
    <source>
        <dbReference type="Proteomes" id="UP000427071"/>
    </source>
</evidence>
<dbReference type="PANTHER" id="PTHR47019">
    <property type="entry name" value="LIPID II FLIPPASE MURJ"/>
    <property type="match status" value="1"/>
</dbReference>
<feature type="compositionally biased region" description="Pro residues" evidence="8">
    <location>
        <begin position="17"/>
        <end position="34"/>
    </location>
</feature>
<dbReference type="Gene3D" id="3.30.200.20">
    <property type="entry name" value="Phosphorylase Kinase, domain 1"/>
    <property type="match status" value="1"/>
</dbReference>
<evidence type="ECO:0000256" key="3">
    <source>
        <dbReference type="ARBA" id="ARBA00022692"/>
    </source>
</evidence>
<keyword evidence="7 9" id="KW-0472">Membrane</keyword>
<dbReference type="KEGG" id="ckw:CKALI_12230"/>
<feature type="compositionally biased region" description="Basic and acidic residues" evidence="8">
    <location>
        <begin position="35"/>
        <end position="50"/>
    </location>
</feature>
<dbReference type="PANTHER" id="PTHR47019:SF1">
    <property type="entry name" value="LIPID II FLIPPASE MURJ"/>
    <property type="match status" value="1"/>
</dbReference>
<accession>A0A6B8VPE8</accession>
<evidence type="ECO:0000256" key="6">
    <source>
        <dbReference type="ARBA" id="ARBA00022989"/>
    </source>
</evidence>
<feature type="compositionally biased region" description="Polar residues" evidence="8">
    <location>
        <begin position="52"/>
        <end position="63"/>
    </location>
</feature>
<evidence type="ECO:0000256" key="8">
    <source>
        <dbReference type="SAM" id="MobiDB-lite"/>
    </source>
</evidence>
<keyword evidence="5" id="KW-0573">Peptidoglycan synthesis</keyword>
<dbReference type="PRINTS" id="PR01806">
    <property type="entry name" value="VIRFACTRMVIN"/>
</dbReference>
<evidence type="ECO:0000256" key="4">
    <source>
        <dbReference type="ARBA" id="ARBA00022960"/>
    </source>
</evidence>
<dbReference type="RefSeq" id="WP_231580479.1">
    <property type="nucleotide sequence ID" value="NZ_CP046452.1"/>
</dbReference>
<dbReference type="InterPro" id="IPR004268">
    <property type="entry name" value="MurJ"/>
</dbReference>
<proteinExistence type="predicted"/>
<evidence type="ECO:0000256" key="2">
    <source>
        <dbReference type="ARBA" id="ARBA00022475"/>
    </source>
</evidence>
<reference evidence="11" key="1">
    <citation type="submission" date="2019-11" db="EMBL/GenBank/DDBJ databases">
        <title>Complete genome sequence of Corynebacterium kalinowskii 1959, a novel Corynebacterium species isolated from soil of a small paddock in Vilsendorf, Germany.</title>
        <authorList>
            <person name="Schaffert L."/>
            <person name="Ruwe M."/>
            <person name="Milse J."/>
            <person name="Hanuschka K."/>
            <person name="Ortseifen V."/>
            <person name="Droste J."/>
            <person name="Brandt D."/>
            <person name="Schlueter L."/>
            <person name="Kutter Y."/>
            <person name="Vinke S."/>
            <person name="Viehoefer P."/>
            <person name="Jacob L."/>
            <person name="Luebke N.-C."/>
            <person name="Schulte-Berndt E."/>
            <person name="Hain C."/>
            <person name="Linder M."/>
            <person name="Schmidt P."/>
            <person name="Wollenschlaeger L."/>
            <person name="Luttermann T."/>
            <person name="Thieme E."/>
            <person name="Hassa J."/>
            <person name="Haak M."/>
            <person name="Wittchen M."/>
            <person name="Mentz A."/>
            <person name="Persicke M."/>
            <person name="Busche T."/>
            <person name="Ruckert C."/>
        </authorList>
    </citation>
    <scope>NUCLEOTIDE SEQUENCE [LARGE SCALE GENOMIC DNA]</scope>
    <source>
        <strain evidence="11">1959</strain>
    </source>
</reference>
<feature type="region of interest" description="Disordered" evidence="8">
    <location>
        <begin position="1"/>
        <end position="63"/>
    </location>
</feature>
<feature type="transmembrane region" description="Helical" evidence="9">
    <location>
        <begin position="215"/>
        <end position="235"/>
    </location>
</feature>
<keyword evidence="3 9" id="KW-0812">Transmembrane</keyword>
<dbReference type="Proteomes" id="UP000427071">
    <property type="component" value="Chromosome"/>
</dbReference>
<evidence type="ECO:0000256" key="5">
    <source>
        <dbReference type="ARBA" id="ARBA00022984"/>
    </source>
</evidence>
<organism evidence="10 11">
    <name type="scientific">Corynebacterium kalinowskii</name>
    <dbReference type="NCBI Taxonomy" id="2675216"/>
    <lineage>
        <taxon>Bacteria</taxon>
        <taxon>Bacillati</taxon>
        <taxon>Actinomycetota</taxon>
        <taxon>Actinomycetes</taxon>
        <taxon>Mycobacteriales</taxon>
        <taxon>Corynebacteriaceae</taxon>
        <taxon>Corynebacterium</taxon>
    </lineage>
</organism>
<protein>
    <submittedName>
        <fullName evidence="10">Peptidoglycan biosynthesis protein MviN</fullName>
    </submittedName>
</protein>
<dbReference type="Pfam" id="PF03023">
    <property type="entry name" value="MurJ"/>
    <property type="match status" value="1"/>
</dbReference>